<dbReference type="InterPro" id="IPR057464">
    <property type="entry name" value="CCDC174_GRSR"/>
</dbReference>
<feature type="compositionally biased region" description="Low complexity" evidence="2">
    <location>
        <begin position="421"/>
        <end position="433"/>
    </location>
</feature>
<protein>
    <submittedName>
        <fullName evidence="5">Coiled-coil domain-containing protein 174 isoform X1</fullName>
    </submittedName>
</protein>
<reference evidence="5" key="1">
    <citation type="submission" date="2025-08" db="UniProtKB">
        <authorList>
            <consortium name="RefSeq"/>
        </authorList>
    </citation>
    <scope>IDENTIFICATION</scope>
    <source>
        <tissue evidence="5">Gonads</tissue>
    </source>
</reference>
<dbReference type="RefSeq" id="XP_013400410.1">
    <property type="nucleotide sequence ID" value="XM_013544956.1"/>
</dbReference>
<evidence type="ECO:0000256" key="2">
    <source>
        <dbReference type="SAM" id="MobiDB-lite"/>
    </source>
</evidence>
<organism evidence="4 5">
    <name type="scientific">Lingula anatina</name>
    <name type="common">Brachiopod</name>
    <name type="synonym">Lingula unguis</name>
    <dbReference type="NCBI Taxonomy" id="7574"/>
    <lineage>
        <taxon>Eukaryota</taxon>
        <taxon>Metazoa</taxon>
        <taxon>Spiralia</taxon>
        <taxon>Lophotrochozoa</taxon>
        <taxon>Brachiopoda</taxon>
        <taxon>Linguliformea</taxon>
        <taxon>Lingulata</taxon>
        <taxon>Lingulida</taxon>
        <taxon>Linguloidea</taxon>
        <taxon>Lingulidae</taxon>
        <taxon>Lingula</taxon>
    </lineage>
</organism>
<dbReference type="KEGG" id="lak:106166402"/>
<dbReference type="GeneID" id="106166402"/>
<dbReference type="Pfam" id="PF25449">
    <property type="entry name" value="CCDC174_GRSR"/>
    <property type="match status" value="1"/>
</dbReference>
<dbReference type="STRING" id="7574.A0A1S3IQB1"/>
<keyword evidence="4" id="KW-1185">Reference proteome</keyword>
<feature type="compositionally biased region" description="Basic and acidic residues" evidence="2">
    <location>
        <begin position="696"/>
        <end position="708"/>
    </location>
</feature>
<name>A0A1S3IQB1_LINAN</name>
<dbReference type="Pfam" id="PF13300">
    <property type="entry name" value="DUF4078"/>
    <property type="match status" value="1"/>
</dbReference>
<feature type="region of interest" description="Disordered" evidence="2">
    <location>
        <begin position="32"/>
        <end position="82"/>
    </location>
</feature>
<feature type="domain" description="CCDC174 alpha/beta GRSR" evidence="3">
    <location>
        <begin position="155"/>
        <end position="183"/>
    </location>
</feature>
<dbReference type="InParanoid" id="A0A1S3IQB1"/>
<evidence type="ECO:0000259" key="3">
    <source>
        <dbReference type="Pfam" id="PF25449"/>
    </source>
</evidence>
<dbReference type="FunCoup" id="A0A1S3IQB1">
    <property type="interactions" value="1221"/>
</dbReference>
<gene>
    <name evidence="5" type="primary">LOC106166402</name>
</gene>
<feature type="region of interest" description="Disordered" evidence="2">
    <location>
        <begin position="125"/>
        <end position="153"/>
    </location>
</feature>
<feature type="region of interest" description="Disordered" evidence="2">
    <location>
        <begin position="343"/>
        <end position="365"/>
    </location>
</feature>
<evidence type="ECO:0000313" key="5">
    <source>
        <dbReference type="RefSeq" id="XP_013400410.1"/>
    </source>
</evidence>
<feature type="region of interest" description="Disordered" evidence="2">
    <location>
        <begin position="693"/>
        <end position="731"/>
    </location>
</feature>
<feature type="region of interest" description="Disordered" evidence="2">
    <location>
        <begin position="380"/>
        <end position="439"/>
    </location>
</feature>
<dbReference type="GO" id="GO:0005634">
    <property type="term" value="C:nucleus"/>
    <property type="evidence" value="ECO:0007669"/>
    <property type="project" value="TreeGrafter"/>
</dbReference>
<dbReference type="Proteomes" id="UP000085678">
    <property type="component" value="Unplaced"/>
</dbReference>
<feature type="compositionally biased region" description="Basic and acidic residues" evidence="2">
    <location>
        <begin position="343"/>
        <end position="361"/>
    </location>
</feature>
<feature type="compositionally biased region" description="Basic and acidic residues" evidence="2">
    <location>
        <begin position="394"/>
        <end position="404"/>
    </location>
</feature>
<feature type="region of interest" description="Disordered" evidence="2">
    <location>
        <begin position="184"/>
        <end position="203"/>
    </location>
</feature>
<feature type="compositionally biased region" description="Basic and acidic residues" evidence="2">
    <location>
        <begin position="125"/>
        <end position="142"/>
    </location>
</feature>
<evidence type="ECO:0000313" key="4">
    <source>
        <dbReference type="Proteomes" id="UP000085678"/>
    </source>
</evidence>
<proteinExistence type="predicted"/>
<feature type="compositionally biased region" description="Basic and acidic residues" evidence="2">
    <location>
        <begin position="184"/>
        <end position="198"/>
    </location>
</feature>
<dbReference type="OrthoDB" id="333551at2759"/>
<feature type="compositionally biased region" description="Basic and acidic residues" evidence="2">
    <location>
        <begin position="62"/>
        <end position="82"/>
    </location>
</feature>
<dbReference type="AlphaFoldDB" id="A0A1S3IQB1"/>
<accession>A0A1S3IQB1</accession>
<dbReference type="PANTHER" id="PTHR15885:SF1">
    <property type="entry name" value="COILED-COIL DOMAIN-CONTAINING PROTEIN 174"/>
    <property type="match status" value="1"/>
</dbReference>
<evidence type="ECO:0000256" key="1">
    <source>
        <dbReference type="ARBA" id="ARBA00023054"/>
    </source>
</evidence>
<keyword evidence="1" id="KW-0175">Coiled coil</keyword>
<dbReference type="InterPro" id="IPR025066">
    <property type="entry name" value="CCDC174-like"/>
</dbReference>
<dbReference type="PANTHER" id="PTHR15885">
    <property type="entry name" value="COILED-COIL DOMAIN-CONTAINING PROTEIN 174"/>
    <property type="match status" value="1"/>
</dbReference>
<sequence length="754" mass="86234">MMTEEKKLDLTASLVDLKAELFRKQQQFKKEKLQSGGAPIKGKTVTKKPNIWGHKNAGVSERAQRDLESKKEEDSAWEKSRSSLEAKAKLYEKMTKEGYIHEEEHDERILVDFQRKTYEAIIEKRHEERQIKETEDKEREPDVDIPPPADPEEEWVDYVDSLGRSRRCMKKDLPELINMDKGLGKETRNVKSTNEDLSSKPSLVSNDMYKEMLRQKWEKEALEDLNKPVGDVHYANVQFDEIRTHGVGYYQFAKDETTRKQQMDMLGKLRDQTQDQRSKREIIKEKRKAQLQARLAKVRQRKGIKEEEKETDVEVKEKEDMIGPGVTEKLIEARTISEREIEDKKRATAPVREWDKEKKSVEASWNSCSDAERVAEFAPPDNYFDTAVPKKRARSDPRDERLEEFAPPPSYYQQSSEKSWKNTLKSNNKLKTPNSEELKINTTKMCANEANLSKPSSSKNSGEILEMPFKKKLVREITSEAVRDLSHIPLPPTQVKTKESVAESKVECPMPPTQATPLLNPISQEQLPNPFVSQQLQPSQVHANISPFGQYPVINSHTGSTFGTNNGMSAHSRQNCTVSEHSSHQTRYGVVSYMENANKQMPTYLHETSKVPSQVSHMSEEDYKRLVRNLPSSLPAPPTQDQPLPVYPSQADPYSWDRYEAPAAKPISVGMKKAVDRTSSAFSVTLTEMPLAGDSECTREDSGQEKTNKRNTVSKTKWKHGAAAENARQSSESVIGETLKYFRQLTEKRSNDKN</sequence>